<dbReference type="InterPro" id="IPR000683">
    <property type="entry name" value="Gfo/Idh/MocA-like_OxRdtase_N"/>
</dbReference>
<dbReference type="SUPFAM" id="SSF51735">
    <property type="entry name" value="NAD(P)-binding Rossmann-fold domains"/>
    <property type="match status" value="1"/>
</dbReference>
<keyword evidence="4" id="KW-1185">Reference proteome</keyword>
<dbReference type="AlphaFoldDB" id="D8IF38"/>
<dbReference type="FunCoup" id="D8IF38">
    <property type="interactions" value="320"/>
</dbReference>
<name>D8IF38_BRAP9</name>
<dbReference type="InParanoid" id="D8IF38"/>
<dbReference type="Pfam" id="PF22725">
    <property type="entry name" value="GFO_IDH_MocA_C3"/>
    <property type="match status" value="1"/>
</dbReference>
<evidence type="ECO:0000259" key="2">
    <source>
        <dbReference type="Pfam" id="PF22725"/>
    </source>
</evidence>
<dbReference type="Proteomes" id="UP000000332">
    <property type="component" value="Chromosome"/>
</dbReference>
<accession>D8IF38</accession>
<feature type="domain" description="Gfo/Idh/MocA-like oxidoreductase N-terminal" evidence="1">
    <location>
        <begin position="7"/>
        <end position="122"/>
    </location>
</feature>
<dbReference type="Gene3D" id="3.30.360.10">
    <property type="entry name" value="Dihydrodipicolinate Reductase, domain 2"/>
    <property type="match status" value="1"/>
</dbReference>
<gene>
    <name evidence="3" type="primary">mocA</name>
    <name evidence="3" type="ordered locus">BP951000_1781</name>
</gene>
<dbReference type="KEGG" id="bpo:BP951000_1781"/>
<dbReference type="Pfam" id="PF01408">
    <property type="entry name" value="GFO_IDH_MocA"/>
    <property type="match status" value="1"/>
</dbReference>
<dbReference type="PANTHER" id="PTHR43377">
    <property type="entry name" value="BILIVERDIN REDUCTASE A"/>
    <property type="match status" value="1"/>
</dbReference>
<feature type="domain" description="GFO/IDH/MocA-like oxidoreductase" evidence="2">
    <location>
        <begin position="154"/>
        <end position="225"/>
    </location>
</feature>
<dbReference type="GO" id="GO:0000166">
    <property type="term" value="F:nucleotide binding"/>
    <property type="evidence" value="ECO:0007669"/>
    <property type="project" value="InterPro"/>
</dbReference>
<reference evidence="3 4" key="1">
    <citation type="journal article" date="2010" name="PLoS ONE">
        <title>The complete genome sequence of the pathogenic intestinal spirochete Brachyspira pilosicoli and comparison with other Brachyspira genomes.</title>
        <authorList>
            <person name="Wanchanthuek P."/>
            <person name="Bellgard M.I."/>
            <person name="La T."/>
            <person name="Ryan K."/>
            <person name="Moolhuijzen P."/>
            <person name="Chapman B."/>
            <person name="Black M."/>
            <person name="Schibeci D."/>
            <person name="Hunter A."/>
            <person name="Barrero R."/>
            <person name="Phillips N.D."/>
            <person name="Hampson D.J."/>
        </authorList>
    </citation>
    <scope>NUCLEOTIDE SEQUENCE [LARGE SCALE GENOMIC DNA]</scope>
    <source>
        <strain evidence="4">ATCC BAA-1826 / 95/1000</strain>
    </source>
</reference>
<dbReference type="SUPFAM" id="SSF55347">
    <property type="entry name" value="Glyceraldehyde-3-phosphate dehydrogenase-like, C-terminal domain"/>
    <property type="match status" value="1"/>
</dbReference>
<dbReference type="Gene3D" id="3.40.50.720">
    <property type="entry name" value="NAD(P)-binding Rossmann-like Domain"/>
    <property type="match status" value="1"/>
</dbReference>
<dbReference type="InterPro" id="IPR055170">
    <property type="entry name" value="GFO_IDH_MocA-like_dom"/>
</dbReference>
<evidence type="ECO:0000259" key="1">
    <source>
        <dbReference type="Pfam" id="PF01408"/>
    </source>
</evidence>
<dbReference type="eggNOG" id="COG0673">
    <property type="taxonomic scope" value="Bacteria"/>
</dbReference>
<dbReference type="EMBL" id="CP002025">
    <property type="protein sequence ID" value="ADK31761.1"/>
    <property type="molecule type" value="Genomic_DNA"/>
</dbReference>
<dbReference type="HOGENOM" id="CLU_023194_10_0_12"/>
<evidence type="ECO:0000313" key="4">
    <source>
        <dbReference type="Proteomes" id="UP000000332"/>
    </source>
</evidence>
<sequence>MIMDKVNISLIGVGRMGQFHLNVINQINSINLKGIYDADENHLNEVSNKYNINKFSSLDEAIDNSDAVIIASPTKFHFEIAKKALEKGKHVLVEKPMTETYIQAKELQEIVNKKNLILQVGHVERFNGAVQELHHIIEKPYLIEARRLAPFTPRITDVGVVFDIMIHDLDIVTSLVKKPVIRFSASGKRVRTNNEDIASALLEFEDETIATISASRITQEKIRTLAISTEDAYFILDYATQDITIHRQASSESKIKTSIGINYTQESIIERVFIHRDNPLKLEDEHFANCILGKDKRFVSVENDVNTIKLTEDILKKIKETW</sequence>
<organism evidence="3 4">
    <name type="scientific">Brachyspira pilosicoli (strain ATCC BAA-1826 / 95/1000)</name>
    <dbReference type="NCBI Taxonomy" id="759914"/>
    <lineage>
        <taxon>Bacteria</taxon>
        <taxon>Pseudomonadati</taxon>
        <taxon>Spirochaetota</taxon>
        <taxon>Spirochaetia</taxon>
        <taxon>Brachyspirales</taxon>
        <taxon>Brachyspiraceae</taxon>
        <taxon>Brachyspira</taxon>
    </lineage>
</organism>
<protein>
    <submittedName>
        <fullName evidence="3">Oxidoreductase</fullName>
    </submittedName>
</protein>
<proteinExistence type="predicted"/>
<dbReference type="InterPro" id="IPR036291">
    <property type="entry name" value="NAD(P)-bd_dom_sf"/>
</dbReference>
<dbReference type="InterPro" id="IPR051450">
    <property type="entry name" value="Gfo/Idh/MocA_Oxidoreductases"/>
</dbReference>
<dbReference type="STRING" id="759914.BP951000_1781"/>
<evidence type="ECO:0000313" key="3">
    <source>
        <dbReference type="EMBL" id="ADK31761.1"/>
    </source>
</evidence>
<dbReference type="PANTHER" id="PTHR43377:SF1">
    <property type="entry name" value="BILIVERDIN REDUCTASE A"/>
    <property type="match status" value="1"/>
</dbReference>